<dbReference type="PANTHER" id="PTHR12227:SF0">
    <property type="entry name" value="GLYCERATE KINASE"/>
    <property type="match status" value="1"/>
</dbReference>
<feature type="domain" description="MOFRL" evidence="5">
    <location>
        <begin position="322"/>
        <end position="427"/>
    </location>
</feature>
<dbReference type="InterPro" id="IPR007835">
    <property type="entry name" value="MOFRL"/>
</dbReference>
<dbReference type="InterPro" id="IPR038614">
    <property type="entry name" value="GK_N_sf"/>
</dbReference>
<sequence length="444" mass="46328">MKERAIDIFNEALKAVDPYEAVKRHGTFLEALYRQGGFKAVTIAAFGKAAFAMARAVADQFDAVIGGGIVITKYGHSHKGILSARIEVYEAGHPVPDENGVAATKQVVELLAAAGRNTLVICLVSGGGSSLLVAPAEPLSLAEKQTVTRLLLQSGADITELNTVRKHLSCVKGGRLAEIAYPAQVVSLVLSDVINDRIDVIASGPTAPDESTYGDALRVLDRYGLARKVPQNVHEALATGAEGKRPETPKTGNPLFAVVQNTVVGSNRMAIRAAEKRAVELGFDTAIVTSELHGEARESGQWLARVALEQLSGSGDSAAGAICLVSGGETTVTVRGNGLGGRNMELAVSFAMEIEGVRGITLLSAGTDGTDGPTDAAGGIVDGETTRKARACGFAPESCLANNDSYHLLERVGDLFITGPTGTNVMDLQIVLIDHTQPVGPPNS</sequence>
<keyword evidence="4" id="KW-0067">ATP-binding</keyword>
<dbReference type="AlphaFoldDB" id="A0A971M296"/>
<evidence type="ECO:0000256" key="1">
    <source>
        <dbReference type="ARBA" id="ARBA00022679"/>
    </source>
</evidence>
<reference evidence="7" key="1">
    <citation type="journal article" date="2020" name="Biotechnol. Biofuels">
        <title>New insights from the biogas microbiome by comprehensive genome-resolved metagenomics of nearly 1600 species originating from multiple anaerobic digesters.</title>
        <authorList>
            <person name="Campanaro S."/>
            <person name="Treu L."/>
            <person name="Rodriguez-R L.M."/>
            <person name="Kovalovszki A."/>
            <person name="Ziels R.M."/>
            <person name="Maus I."/>
            <person name="Zhu X."/>
            <person name="Kougias P.G."/>
            <person name="Basile A."/>
            <person name="Luo G."/>
            <person name="Schluter A."/>
            <person name="Konstantinidis K.T."/>
            <person name="Angelidaki I."/>
        </authorList>
    </citation>
    <scope>NUCLEOTIDE SEQUENCE</scope>
    <source>
        <strain evidence="7">AS06rmzACSIP_7</strain>
    </source>
</reference>
<gene>
    <name evidence="7" type="ORF">GXY80_03210</name>
</gene>
<protein>
    <submittedName>
        <fullName evidence="7">Glycerate kinase</fullName>
    </submittedName>
</protein>
<name>A0A971M296_9BACT</name>
<dbReference type="GO" id="GO:0005524">
    <property type="term" value="F:ATP binding"/>
    <property type="evidence" value="ECO:0007669"/>
    <property type="project" value="UniProtKB-KW"/>
</dbReference>
<evidence type="ECO:0000256" key="3">
    <source>
        <dbReference type="ARBA" id="ARBA00022777"/>
    </source>
</evidence>
<dbReference type="Proteomes" id="UP000777265">
    <property type="component" value="Unassembled WGS sequence"/>
</dbReference>
<comment type="caution">
    <text evidence="7">The sequence shown here is derived from an EMBL/GenBank/DDBJ whole genome shotgun (WGS) entry which is preliminary data.</text>
</comment>
<feature type="domain" description="MOFRL-associated" evidence="6">
    <location>
        <begin position="6"/>
        <end position="237"/>
    </location>
</feature>
<dbReference type="EMBL" id="JAAYEE010000057">
    <property type="protein sequence ID" value="NLW34480.1"/>
    <property type="molecule type" value="Genomic_DNA"/>
</dbReference>
<evidence type="ECO:0000259" key="6">
    <source>
        <dbReference type="Pfam" id="PF13660"/>
    </source>
</evidence>
<dbReference type="SUPFAM" id="SSF82544">
    <property type="entry name" value="GckA/TtuD-like"/>
    <property type="match status" value="1"/>
</dbReference>
<evidence type="ECO:0000313" key="8">
    <source>
        <dbReference type="Proteomes" id="UP000777265"/>
    </source>
</evidence>
<dbReference type="Gene3D" id="3.40.50.10180">
    <property type="entry name" value="Glycerate kinase, MOFRL-like N-terminal domain"/>
    <property type="match status" value="1"/>
</dbReference>
<reference evidence="7" key="2">
    <citation type="submission" date="2020-01" db="EMBL/GenBank/DDBJ databases">
        <authorList>
            <person name="Campanaro S."/>
        </authorList>
    </citation>
    <scope>NUCLEOTIDE SEQUENCE</scope>
    <source>
        <strain evidence="7">AS06rmzACSIP_7</strain>
    </source>
</reference>
<evidence type="ECO:0000313" key="7">
    <source>
        <dbReference type="EMBL" id="NLW34480.1"/>
    </source>
</evidence>
<keyword evidence="2" id="KW-0547">Nucleotide-binding</keyword>
<dbReference type="FunFam" id="3.40.50.10180:FF:000001">
    <property type="entry name" value="Glycerate kinase"/>
    <property type="match status" value="1"/>
</dbReference>
<dbReference type="InterPro" id="IPR039760">
    <property type="entry name" value="MOFRL_protein"/>
</dbReference>
<keyword evidence="3 7" id="KW-0418">Kinase</keyword>
<dbReference type="Gene3D" id="3.40.1480.10">
    <property type="entry name" value="MOFRL domain"/>
    <property type="match status" value="1"/>
</dbReference>
<dbReference type="InterPro" id="IPR025286">
    <property type="entry name" value="MOFRL_assoc_dom"/>
</dbReference>
<proteinExistence type="predicted"/>
<evidence type="ECO:0000259" key="5">
    <source>
        <dbReference type="Pfam" id="PF05161"/>
    </source>
</evidence>
<dbReference type="PANTHER" id="PTHR12227">
    <property type="entry name" value="GLYCERATE KINASE"/>
    <property type="match status" value="1"/>
</dbReference>
<dbReference type="GO" id="GO:0008887">
    <property type="term" value="F:glycerate kinase activity"/>
    <property type="evidence" value="ECO:0007669"/>
    <property type="project" value="InterPro"/>
</dbReference>
<dbReference type="InterPro" id="IPR037035">
    <property type="entry name" value="GK-like_C_sf"/>
</dbReference>
<organism evidence="7 8">
    <name type="scientific">Syntrophorhabdus aromaticivorans</name>
    <dbReference type="NCBI Taxonomy" id="328301"/>
    <lineage>
        <taxon>Bacteria</taxon>
        <taxon>Pseudomonadati</taxon>
        <taxon>Thermodesulfobacteriota</taxon>
        <taxon>Syntrophorhabdia</taxon>
        <taxon>Syntrophorhabdales</taxon>
        <taxon>Syntrophorhabdaceae</taxon>
        <taxon>Syntrophorhabdus</taxon>
    </lineage>
</organism>
<dbReference type="Pfam" id="PF05161">
    <property type="entry name" value="MOFRL"/>
    <property type="match status" value="1"/>
</dbReference>
<dbReference type="Pfam" id="PF13660">
    <property type="entry name" value="DUF4147"/>
    <property type="match status" value="1"/>
</dbReference>
<keyword evidence="1" id="KW-0808">Transferase</keyword>
<evidence type="ECO:0000256" key="4">
    <source>
        <dbReference type="ARBA" id="ARBA00022840"/>
    </source>
</evidence>
<evidence type="ECO:0000256" key="2">
    <source>
        <dbReference type="ARBA" id="ARBA00022741"/>
    </source>
</evidence>
<accession>A0A971M296</accession>
<dbReference type="GO" id="GO:0005737">
    <property type="term" value="C:cytoplasm"/>
    <property type="evidence" value="ECO:0007669"/>
    <property type="project" value="TreeGrafter"/>
</dbReference>